<dbReference type="PROSITE" id="PS00356">
    <property type="entry name" value="HTH_LACI_1"/>
    <property type="match status" value="1"/>
</dbReference>
<dbReference type="CDD" id="cd06307">
    <property type="entry name" value="PBP1_sugar_binding"/>
    <property type="match status" value="1"/>
</dbReference>
<evidence type="ECO:0000256" key="3">
    <source>
        <dbReference type="ARBA" id="ARBA00023163"/>
    </source>
</evidence>
<dbReference type="Proteomes" id="UP000494108">
    <property type="component" value="Unassembled WGS sequence"/>
</dbReference>
<dbReference type="SUPFAM" id="SSF53822">
    <property type="entry name" value="Periplasmic binding protein-like I"/>
    <property type="match status" value="1"/>
</dbReference>
<gene>
    <name evidence="5" type="primary">purR_2</name>
    <name evidence="5" type="ORF">LMG3431_02222</name>
</gene>
<keyword evidence="1" id="KW-0805">Transcription regulation</keyword>
<evidence type="ECO:0000313" key="6">
    <source>
        <dbReference type="Proteomes" id="UP000494108"/>
    </source>
</evidence>
<dbReference type="Gene3D" id="1.10.260.40">
    <property type="entry name" value="lambda repressor-like DNA-binding domains"/>
    <property type="match status" value="1"/>
</dbReference>
<dbReference type="InterPro" id="IPR025997">
    <property type="entry name" value="SBP_2_dom"/>
</dbReference>
<dbReference type="GO" id="GO:0003700">
    <property type="term" value="F:DNA-binding transcription factor activity"/>
    <property type="evidence" value="ECO:0007669"/>
    <property type="project" value="TreeGrafter"/>
</dbReference>
<name>A0A6S6YTW6_9BURK</name>
<dbReference type="SMART" id="SM00354">
    <property type="entry name" value="HTH_LACI"/>
    <property type="match status" value="1"/>
</dbReference>
<dbReference type="PANTHER" id="PTHR30146">
    <property type="entry name" value="LACI-RELATED TRANSCRIPTIONAL REPRESSOR"/>
    <property type="match status" value="1"/>
</dbReference>
<evidence type="ECO:0000313" key="5">
    <source>
        <dbReference type="EMBL" id="CAB3642405.1"/>
    </source>
</evidence>
<dbReference type="Gene3D" id="3.40.50.2300">
    <property type="match status" value="2"/>
</dbReference>
<protein>
    <submittedName>
        <fullName evidence="5">HTH-type transcriptional repressor PurR</fullName>
    </submittedName>
</protein>
<feature type="domain" description="HTH lacI-type" evidence="4">
    <location>
        <begin position="27"/>
        <end position="78"/>
    </location>
</feature>
<dbReference type="Pfam" id="PF00356">
    <property type="entry name" value="LacI"/>
    <property type="match status" value="1"/>
</dbReference>
<accession>A0A6S6YTW6</accession>
<evidence type="ECO:0000256" key="2">
    <source>
        <dbReference type="ARBA" id="ARBA00023125"/>
    </source>
</evidence>
<dbReference type="InterPro" id="IPR000843">
    <property type="entry name" value="HTH_LacI"/>
</dbReference>
<dbReference type="SUPFAM" id="SSF47413">
    <property type="entry name" value="lambda repressor-like DNA-binding domains"/>
    <property type="match status" value="1"/>
</dbReference>
<dbReference type="InterPro" id="IPR010982">
    <property type="entry name" value="Lambda_DNA-bd_dom_sf"/>
</dbReference>
<dbReference type="AlphaFoldDB" id="A0A6S6YTW6"/>
<dbReference type="PROSITE" id="PS50932">
    <property type="entry name" value="HTH_LACI_2"/>
    <property type="match status" value="1"/>
</dbReference>
<dbReference type="CDD" id="cd01392">
    <property type="entry name" value="HTH_LacI"/>
    <property type="match status" value="1"/>
</dbReference>
<organism evidence="5 6">
    <name type="scientific">Achromobacter pestifer</name>
    <dbReference type="NCBI Taxonomy" id="1353889"/>
    <lineage>
        <taxon>Bacteria</taxon>
        <taxon>Pseudomonadati</taxon>
        <taxon>Pseudomonadota</taxon>
        <taxon>Betaproteobacteria</taxon>
        <taxon>Burkholderiales</taxon>
        <taxon>Alcaligenaceae</taxon>
        <taxon>Achromobacter</taxon>
    </lineage>
</organism>
<dbReference type="InterPro" id="IPR028082">
    <property type="entry name" value="Peripla_BP_I"/>
</dbReference>
<keyword evidence="2" id="KW-0238">DNA-binding</keyword>
<proteinExistence type="predicted"/>
<dbReference type="PANTHER" id="PTHR30146:SF152">
    <property type="entry name" value="TRANSCRIPTIONAL REGULATORY PROTEIN"/>
    <property type="match status" value="1"/>
</dbReference>
<evidence type="ECO:0000256" key="1">
    <source>
        <dbReference type="ARBA" id="ARBA00023015"/>
    </source>
</evidence>
<sequence>MNRQYHRQTSFVMVFDVTKPPSERKLARLADVAARAGVSTATADRVLNRRPGVRANTAQKVFKAAIELDYLPEQELSAALPAEPMRLVFLLPRGSNRYLRMLGDTVSYAHEHFAPLNAKCQIEYVESFNPDALAQALAKHGKRADGIAFMALEHPVVREAVNTLAQQGVPAVTLISDLANSARVAYVGLDNRAAGRTAGYLIARFIGSRAAHVALIAGSRHYRAHEERESGFLQLYAEQFQAMQVVDLREGYDDAQRNYEQTRQLLEQYPNLAGIYNIGGASDGVARALKEAGQQHRVVFIGHGLTPDTRSLLIDGTMDAVITQSPMEALMSCVRIFCNLRDKRSPMTGVELARSQVIFRENLP</sequence>
<evidence type="ECO:0000259" key="4">
    <source>
        <dbReference type="PROSITE" id="PS50932"/>
    </source>
</evidence>
<dbReference type="Pfam" id="PF13407">
    <property type="entry name" value="Peripla_BP_4"/>
    <property type="match status" value="1"/>
</dbReference>
<keyword evidence="6" id="KW-1185">Reference proteome</keyword>
<dbReference type="GO" id="GO:0000976">
    <property type="term" value="F:transcription cis-regulatory region binding"/>
    <property type="evidence" value="ECO:0007669"/>
    <property type="project" value="TreeGrafter"/>
</dbReference>
<keyword evidence="3" id="KW-0804">Transcription</keyword>
<dbReference type="EMBL" id="CADIJX010000002">
    <property type="protein sequence ID" value="CAB3642405.1"/>
    <property type="molecule type" value="Genomic_DNA"/>
</dbReference>
<reference evidence="5 6" key="1">
    <citation type="submission" date="2020-04" db="EMBL/GenBank/DDBJ databases">
        <authorList>
            <person name="De Canck E."/>
        </authorList>
    </citation>
    <scope>NUCLEOTIDE SEQUENCE [LARGE SCALE GENOMIC DNA]</scope>
    <source>
        <strain evidence="5 6">LMG 3431</strain>
    </source>
</reference>